<accession>X0X5C2</accession>
<protein>
    <submittedName>
        <fullName evidence="1">Uncharacterized protein</fullName>
    </submittedName>
</protein>
<dbReference type="EMBL" id="BARS01041989">
    <property type="protein sequence ID" value="GAG38225.1"/>
    <property type="molecule type" value="Genomic_DNA"/>
</dbReference>
<dbReference type="AlphaFoldDB" id="X0X5C2"/>
<feature type="non-terminal residue" evidence="1">
    <location>
        <position position="62"/>
    </location>
</feature>
<sequence length="62" mass="7255">MAGINNLKELNSLGRNLEQGDYIYFHIKEKIIEYSLIISHFSCLNEEVKTNDYVFILLGFNE</sequence>
<comment type="caution">
    <text evidence="1">The sequence shown here is derived from an EMBL/GenBank/DDBJ whole genome shotgun (WGS) entry which is preliminary data.</text>
</comment>
<organism evidence="1">
    <name type="scientific">marine sediment metagenome</name>
    <dbReference type="NCBI Taxonomy" id="412755"/>
    <lineage>
        <taxon>unclassified sequences</taxon>
        <taxon>metagenomes</taxon>
        <taxon>ecological metagenomes</taxon>
    </lineage>
</organism>
<name>X0X5C2_9ZZZZ</name>
<gene>
    <name evidence="1" type="ORF">S01H1_63766</name>
</gene>
<reference evidence="1" key="1">
    <citation type="journal article" date="2014" name="Front. Microbiol.">
        <title>High frequency of phylogenetically diverse reductive dehalogenase-homologous genes in deep subseafloor sedimentary metagenomes.</title>
        <authorList>
            <person name="Kawai M."/>
            <person name="Futagami T."/>
            <person name="Toyoda A."/>
            <person name="Takaki Y."/>
            <person name="Nishi S."/>
            <person name="Hori S."/>
            <person name="Arai W."/>
            <person name="Tsubouchi T."/>
            <person name="Morono Y."/>
            <person name="Uchiyama I."/>
            <person name="Ito T."/>
            <person name="Fujiyama A."/>
            <person name="Inagaki F."/>
            <person name="Takami H."/>
        </authorList>
    </citation>
    <scope>NUCLEOTIDE SEQUENCE</scope>
    <source>
        <strain evidence="1">Expedition CK06-06</strain>
    </source>
</reference>
<proteinExistence type="predicted"/>
<evidence type="ECO:0000313" key="1">
    <source>
        <dbReference type="EMBL" id="GAG38225.1"/>
    </source>
</evidence>